<organism evidence="3">
    <name type="scientific">uncultured Cytophagales bacterium</name>
    <dbReference type="NCBI Taxonomy" id="158755"/>
    <lineage>
        <taxon>Bacteria</taxon>
        <taxon>Pseudomonadati</taxon>
        <taxon>Bacteroidota</taxon>
        <taxon>Sphingobacteriia</taxon>
        <taxon>Sphingobacteriales</taxon>
        <taxon>environmental samples</taxon>
    </lineage>
</organism>
<dbReference type="SUPFAM" id="SSF49373">
    <property type="entry name" value="Invasin/intimin cell-adhesion fragments"/>
    <property type="match status" value="1"/>
</dbReference>
<dbReference type="InterPro" id="IPR008964">
    <property type="entry name" value="Invasin/intimin_cell_adhesion"/>
</dbReference>
<evidence type="ECO:0000256" key="2">
    <source>
        <dbReference type="PROSITE-ProRule" id="PRU00504"/>
    </source>
</evidence>
<dbReference type="InterPro" id="IPR011042">
    <property type="entry name" value="6-blade_b-propeller_TolB-like"/>
</dbReference>
<feature type="repeat" description="NHL" evidence="2">
    <location>
        <begin position="266"/>
        <end position="309"/>
    </location>
</feature>
<dbReference type="PROSITE" id="PS51125">
    <property type="entry name" value="NHL"/>
    <property type="match status" value="12"/>
</dbReference>
<feature type="repeat" description="NHL" evidence="2">
    <location>
        <begin position="407"/>
        <end position="450"/>
    </location>
</feature>
<feature type="repeat" description="NHL" evidence="2">
    <location>
        <begin position="313"/>
        <end position="356"/>
    </location>
</feature>
<dbReference type="InterPro" id="IPR001258">
    <property type="entry name" value="NHL_repeat"/>
</dbReference>
<accession>A0A6J4JPF8</accession>
<keyword evidence="1" id="KW-0677">Repeat</keyword>
<dbReference type="Pfam" id="PF01436">
    <property type="entry name" value="NHL"/>
    <property type="match status" value="5"/>
</dbReference>
<dbReference type="Gene3D" id="2.60.40.10">
    <property type="entry name" value="Immunoglobulins"/>
    <property type="match status" value="1"/>
</dbReference>
<gene>
    <name evidence="3" type="ORF">AVDCRST_MAG56-3967</name>
</gene>
<dbReference type="CDD" id="cd14955">
    <property type="entry name" value="NHL_like_4"/>
    <property type="match status" value="1"/>
</dbReference>
<dbReference type="Gene3D" id="2.60.40.1080">
    <property type="match status" value="1"/>
</dbReference>
<feature type="repeat" description="NHL" evidence="2">
    <location>
        <begin position="454"/>
        <end position="498"/>
    </location>
</feature>
<feature type="repeat" description="NHL" evidence="2">
    <location>
        <begin position="43"/>
        <end position="74"/>
    </location>
</feature>
<dbReference type="SUPFAM" id="SSF101898">
    <property type="entry name" value="NHL repeat"/>
    <property type="match status" value="1"/>
</dbReference>
<sequence>MQHPRILWLLWQILLPGLLLSLPAQAQYVYHAQLGAGSLGLAQFGAPAGVVVDAQGNLYVTDNARHVVHKISAAGQVLLTIGSYGDGNGQFNAPSGIARDGAGNLYVADAGNNRVQKFGPDGAYLASFGAAGSEDGQFYNPTGVAVDAQGNLYVADGQNHRVQKLRADGSFLAKFGSFGSVNGQFATPVHVALDGRGNLFVSDLYNHRVQKFTTAGTFLAAVGQYGSAGGELSEPGGLVVDAGGNLYVSEGSNHRVQQFSPAGRLLASFGTPGAGNGQFKTPAGLALDGFGNLYVADGGNGRVQKLSNNGQFLAKVGGTGNGDGQFNNPAGVAVDARGNVFVSDQANHRVQKFNAAGQFLAAFGKEGKGDGEFSYPAGLALDKDGNLYVADQFNHRIQKFSGNGTFLAKFGREGSGKGQFAAPAAVAVDAQGNLYVADQFNHRVQKLSPQGTHLANFGTEGWEDGQFNTPTGVAVDAQGNVYVAAYGGSGCLHKFKSTGRFTETFGLYGTEDGRMNAPAGLAVDAQNNLYASDAAGHYVQVYQTNGKFTAKVGGPGTGNGLFDGPAGVTPDGQGGFYAADFNQHRVQQFVPGGDPEVAVRAGALALDKDSTYDFGTTAYANPVSTTFTLDNSAGEGTLLVSGLTLPAGFALVGDFPVGVRPGGKATFTVQQTATAPGDFTGTLSFVTNDADENPYRFTLRGKVTRAPQEITFRPLENRTYGGEPFALSASVVSGLPVVYTSSNPAVATVSGNVVTLTGIGTTTITASQAGNENYLAAAPVQQPLTVVLPSDNIWTGTNAWTATAHWSNGSIPTTDSDATVATGVATVQGTAGVRNLTLNPGATVHVPHGGVLVVAGDLTNRGGRITGPGTVRFAGAGKQALIGALALSGVVEVRGGTTLLTNNDLILESGAILLHGGGTPNGGGKVSGEVIARRDGKAGNAYNGWSSPVSEADATLLGGQVYRYDESKPYENFARWIPFAGTLEAGTGYFANGAGSPAFIGTPHEGTISVSLQRTAKHPAGQQGYNLVGNPYPGPLDYNAFIAANPGINGALYFWDDDLSGGTGYDNADYAVRTAAGLVAGPNSRTVAGNAISSHQGFFVEANASGRVIFTNAMRTGAQNASFFRTKADEIGRLKLSVTGEGKYNETLVAFAADATEGADRLYDARKLPGAGLAVFSTMQDEDYAIQALPLLTERRTVPLGVVAATAGSYAVGVAALENLADDVTVLLEDKQTGLIHDLRQDTTVAVQLAAGRSADRFVLHFGATLPTTLPTGTPVALPAGTPPVPGPPAPQPVVPVVMPAGPGAVQGIVPVQVFAVGRTIYVRPADPSVPAVSGTLFNLRGESVQAFTAEPVVQGQAQLRTHAPHHQVYILRLSTGTSVVTRRVYLGE</sequence>
<name>A0A6J4JPF8_9SPHI</name>
<dbReference type="Pfam" id="PF22701">
    <property type="entry name" value="Mala_s_1-like"/>
    <property type="match status" value="1"/>
</dbReference>
<dbReference type="NCBIfam" id="NF012200">
    <property type="entry name" value="choice_anch_D"/>
    <property type="match status" value="1"/>
</dbReference>
<dbReference type="PANTHER" id="PTHR24104:SF25">
    <property type="entry name" value="PROTEIN LIN-41"/>
    <property type="match status" value="1"/>
</dbReference>
<feature type="repeat" description="NHL" evidence="2">
    <location>
        <begin position="502"/>
        <end position="545"/>
    </location>
</feature>
<dbReference type="Gene3D" id="2.120.10.30">
    <property type="entry name" value="TolB, C-terminal domain"/>
    <property type="match status" value="5"/>
</dbReference>
<feature type="repeat" description="NHL" evidence="2">
    <location>
        <begin position="172"/>
        <end position="215"/>
    </location>
</feature>
<dbReference type="PANTHER" id="PTHR24104">
    <property type="entry name" value="E3 UBIQUITIN-PROTEIN LIGASE NHLRC1-RELATED"/>
    <property type="match status" value="1"/>
</dbReference>
<evidence type="ECO:0000256" key="1">
    <source>
        <dbReference type="ARBA" id="ARBA00022737"/>
    </source>
</evidence>
<dbReference type="InterPro" id="IPR054550">
    <property type="entry name" value="Mala_s_1-like"/>
</dbReference>
<feature type="repeat" description="NHL" evidence="2">
    <location>
        <begin position="125"/>
        <end position="168"/>
    </location>
</feature>
<dbReference type="GO" id="GO:0008270">
    <property type="term" value="F:zinc ion binding"/>
    <property type="evidence" value="ECO:0007669"/>
    <property type="project" value="UniProtKB-KW"/>
</dbReference>
<feature type="repeat" description="NHL" evidence="2">
    <location>
        <begin position="363"/>
        <end position="403"/>
    </location>
</feature>
<dbReference type="EMBL" id="CADCTQ010000333">
    <property type="protein sequence ID" value="CAA9284089.1"/>
    <property type="molecule type" value="Genomic_DNA"/>
</dbReference>
<evidence type="ECO:0000313" key="3">
    <source>
        <dbReference type="EMBL" id="CAA9284089.1"/>
    </source>
</evidence>
<protein>
    <submittedName>
        <fullName evidence="3">Uncharacterized protein</fullName>
    </submittedName>
</protein>
<reference evidence="3" key="1">
    <citation type="submission" date="2020-02" db="EMBL/GenBank/DDBJ databases">
        <authorList>
            <person name="Meier V. D."/>
        </authorList>
    </citation>
    <scope>NUCLEOTIDE SEQUENCE</scope>
    <source>
        <strain evidence="3">AVDCRST_MAG56</strain>
    </source>
</reference>
<dbReference type="SUPFAM" id="SSF63829">
    <property type="entry name" value="Calcium-dependent phosphotriesterase"/>
    <property type="match status" value="2"/>
</dbReference>
<dbReference type="InterPro" id="IPR013783">
    <property type="entry name" value="Ig-like_fold"/>
</dbReference>
<feature type="repeat" description="NHL" evidence="2">
    <location>
        <begin position="222"/>
        <end position="262"/>
    </location>
</feature>
<feature type="repeat" description="NHL" evidence="2">
    <location>
        <begin position="78"/>
        <end position="121"/>
    </location>
</feature>
<feature type="repeat" description="NHL" evidence="2">
    <location>
        <begin position="551"/>
        <end position="592"/>
    </location>
</feature>
<dbReference type="InterPro" id="IPR050952">
    <property type="entry name" value="TRIM-NHL_E3_ligases"/>
</dbReference>
<proteinExistence type="predicted"/>